<keyword evidence="2" id="KW-1003">Cell membrane</keyword>
<name>A0ABV1AB14_9TELE</name>
<keyword evidence="3" id="KW-0336">GPI-anchor</keyword>
<evidence type="ECO:0000256" key="3">
    <source>
        <dbReference type="ARBA" id="ARBA00022622"/>
    </source>
</evidence>
<dbReference type="InterPro" id="IPR045860">
    <property type="entry name" value="Snake_toxin-like_sf"/>
</dbReference>
<dbReference type="Pfam" id="PF00021">
    <property type="entry name" value="UPAR_LY6"/>
    <property type="match status" value="1"/>
</dbReference>
<keyword evidence="7" id="KW-0325">Glycoprotein</keyword>
<evidence type="ECO:0000256" key="1">
    <source>
        <dbReference type="ARBA" id="ARBA00004609"/>
    </source>
</evidence>
<sequence length="134" mass="14511">MLNMYPILRLRVRHADRLTALQSGQALQCYKCDLGFWSLCVTSNTTCETDERCFNGVGVSGLVKIKMKGCLKVSECNKTKDTNFPPTSNTTIYSMTKTCCNTDLCNVAPGLPGASVLSLAAVTISSLLAANFMI</sequence>
<evidence type="ECO:0000256" key="2">
    <source>
        <dbReference type="ARBA" id="ARBA00022475"/>
    </source>
</evidence>
<evidence type="ECO:0000259" key="10">
    <source>
        <dbReference type="Pfam" id="PF00021"/>
    </source>
</evidence>
<dbReference type="PANTHER" id="PTHR47613">
    <property type="entry name" value="SPERM ACROSOME MEMBRANE-ASSOCIATED PROTEIN 4"/>
    <property type="match status" value="1"/>
</dbReference>
<dbReference type="Proteomes" id="UP001469553">
    <property type="component" value="Unassembled WGS sequence"/>
</dbReference>
<dbReference type="EMBL" id="JAHRIP010087202">
    <property type="protein sequence ID" value="MEQ2315759.1"/>
    <property type="molecule type" value="Genomic_DNA"/>
</dbReference>
<evidence type="ECO:0000256" key="5">
    <source>
        <dbReference type="ARBA" id="ARBA00023136"/>
    </source>
</evidence>
<proteinExistence type="inferred from homology"/>
<reference evidence="11 12" key="1">
    <citation type="submission" date="2021-06" db="EMBL/GenBank/DDBJ databases">
        <authorList>
            <person name="Palmer J.M."/>
        </authorList>
    </citation>
    <scope>NUCLEOTIDE SEQUENCE [LARGE SCALE GENOMIC DNA]</scope>
    <source>
        <strain evidence="11 12">AS_MEX2019</strain>
        <tissue evidence="11">Muscle</tissue>
    </source>
</reference>
<organism evidence="11 12">
    <name type="scientific">Ameca splendens</name>
    <dbReference type="NCBI Taxonomy" id="208324"/>
    <lineage>
        <taxon>Eukaryota</taxon>
        <taxon>Metazoa</taxon>
        <taxon>Chordata</taxon>
        <taxon>Craniata</taxon>
        <taxon>Vertebrata</taxon>
        <taxon>Euteleostomi</taxon>
        <taxon>Actinopterygii</taxon>
        <taxon>Neopterygii</taxon>
        <taxon>Teleostei</taxon>
        <taxon>Neoteleostei</taxon>
        <taxon>Acanthomorphata</taxon>
        <taxon>Ovalentaria</taxon>
        <taxon>Atherinomorphae</taxon>
        <taxon>Cyprinodontiformes</taxon>
        <taxon>Goodeidae</taxon>
        <taxon>Ameca</taxon>
    </lineage>
</organism>
<dbReference type="SUPFAM" id="SSF57302">
    <property type="entry name" value="Snake toxin-like"/>
    <property type="match status" value="1"/>
</dbReference>
<protein>
    <recommendedName>
        <fullName evidence="10">UPAR/Ly6 domain-containing protein</fullName>
    </recommendedName>
</protein>
<dbReference type="InterPro" id="IPR046354">
    <property type="entry name" value="SPACA4/Bouncer"/>
</dbReference>
<evidence type="ECO:0000313" key="12">
    <source>
        <dbReference type="Proteomes" id="UP001469553"/>
    </source>
</evidence>
<dbReference type="Gene3D" id="2.10.60.10">
    <property type="entry name" value="CD59"/>
    <property type="match status" value="1"/>
</dbReference>
<keyword evidence="12" id="KW-1185">Reference proteome</keyword>
<comment type="subcellular location">
    <subcellularLocation>
        <location evidence="1">Cell membrane</location>
        <topology evidence="1">Lipid-anchor</topology>
        <topology evidence="1">GPI-anchor</topology>
    </subcellularLocation>
</comment>
<keyword evidence="4" id="KW-0732">Signal</keyword>
<gene>
    <name evidence="11" type="ORF">AMECASPLE_025738</name>
</gene>
<evidence type="ECO:0000256" key="7">
    <source>
        <dbReference type="ARBA" id="ARBA00023180"/>
    </source>
</evidence>
<evidence type="ECO:0000256" key="9">
    <source>
        <dbReference type="ARBA" id="ARBA00029446"/>
    </source>
</evidence>
<dbReference type="PANTHER" id="PTHR47613:SF1">
    <property type="entry name" value="SPERM ACROSOME MEMBRANE-ASSOCIATED PROTEIN 4"/>
    <property type="match status" value="1"/>
</dbReference>
<evidence type="ECO:0000313" key="11">
    <source>
        <dbReference type="EMBL" id="MEQ2315759.1"/>
    </source>
</evidence>
<evidence type="ECO:0000256" key="6">
    <source>
        <dbReference type="ARBA" id="ARBA00023157"/>
    </source>
</evidence>
<comment type="similarity">
    <text evidence="9">Belongs to the SPACA4/bouncer family.</text>
</comment>
<dbReference type="InterPro" id="IPR016054">
    <property type="entry name" value="LY6_UPA_recep-like"/>
</dbReference>
<evidence type="ECO:0000256" key="8">
    <source>
        <dbReference type="ARBA" id="ARBA00023288"/>
    </source>
</evidence>
<evidence type="ECO:0000256" key="4">
    <source>
        <dbReference type="ARBA" id="ARBA00022729"/>
    </source>
</evidence>
<feature type="domain" description="UPAR/Ly6" evidence="10">
    <location>
        <begin position="25"/>
        <end position="107"/>
    </location>
</feature>
<comment type="caution">
    <text evidence="11">The sequence shown here is derived from an EMBL/GenBank/DDBJ whole genome shotgun (WGS) entry which is preliminary data.</text>
</comment>
<accession>A0ABV1AB14</accession>
<keyword evidence="6" id="KW-1015">Disulfide bond</keyword>
<keyword evidence="8" id="KW-0449">Lipoprotein</keyword>
<keyword evidence="5" id="KW-0472">Membrane</keyword>